<feature type="signal peptide" evidence="1">
    <location>
        <begin position="1"/>
        <end position="19"/>
    </location>
</feature>
<proteinExistence type="evidence at transcript level"/>
<accession>Q4PMH6</accession>
<evidence type="ECO:0000313" key="3">
    <source>
        <dbReference type="EMBL" id="AAY66787.1"/>
    </source>
</evidence>
<dbReference type="VEuPathDB" id="VectorBase:ISCP_037520"/>
<dbReference type="AlphaFoldDB" id="Q4PMH6"/>
<protein>
    <submittedName>
        <fullName evidence="3">Putative secreted salivary protein</fullName>
    </submittedName>
</protein>
<reference evidence="3" key="1">
    <citation type="submission" date="2005-05" db="EMBL/GenBank/DDBJ databases">
        <authorList>
            <person name="Tseng H.-P."/>
            <person name="Hseu T.-H."/>
            <person name="Buhler D.R."/>
            <person name="Wang W.-D."/>
            <person name="Tsai H.-L."/>
            <person name="Hu C.-H."/>
        </authorList>
    </citation>
    <scope>NUCLEOTIDE SEQUENCE</scope>
    <source>
        <strain evidence="3">ISNU-L-ISN-125</strain>
        <tissue evidence="3">Salivary glands</tissue>
    </source>
</reference>
<reference evidence="3" key="2">
    <citation type="journal article" date="2006" name="Insect Biochem. Mol. Biol.">
        <title>An annotated catalog of salivary gland transcripts from Ixodes scapularis ticks.</title>
        <authorList>
            <person name="Ribeiro J.M."/>
            <person name="Alarcon-Chaidez F."/>
            <person name="Francischetti I.M."/>
            <person name="Mans B.J."/>
            <person name="Mather T.N."/>
            <person name="Valenzuela J.G."/>
            <person name="Wikel S.K."/>
        </authorList>
    </citation>
    <scope>NUCLEOTIDE SEQUENCE</scope>
    <source>
        <strain evidence="3">ISNU-L-ISN-125</strain>
        <tissue evidence="3">Salivary glands</tissue>
    </source>
</reference>
<dbReference type="EMBL" id="DQ066150">
    <property type="protein sequence ID" value="AAY66787.1"/>
    <property type="molecule type" value="mRNA"/>
</dbReference>
<sequence>MKATLVAICFLAAVAYSMGRLSEEQCRRPVPSTSCANGLRTIYYFSNHTNKCEKMQSCGVGVNHFEKEECCESECPYGKGSKPGRMSRRKF</sequence>
<dbReference type="OrthoDB" id="4473401at2759"/>
<feature type="domain" description="BPTI/Kunitz inhibitor" evidence="2">
    <location>
        <begin position="26"/>
        <end position="75"/>
    </location>
</feature>
<name>Q4PMH6_IXOSC</name>
<dbReference type="InterPro" id="IPR002223">
    <property type="entry name" value="Kunitz_BPTI"/>
</dbReference>
<dbReference type="SUPFAM" id="SSF57362">
    <property type="entry name" value="BPTI-like"/>
    <property type="match status" value="1"/>
</dbReference>
<evidence type="ECO:0000256" key="1">
    <source>
        <dbReference type="SAM" id="SignalP"/>
    </source>
</evidence>
<dbReference type="Pfam" id="PF00014">
    <property type="entry name" value="Kunitz_BPTI"/>
    <property type="match status" value="1"/>
</dbReference>
<keyword evidence="1" id="KW-0732">Signal</keyword>
<dbReference type="Gene3D" id="4.10.410.10">
    <property type="entry name" value="Pancreatic trypsin inhibitor Kunitz domain"/>
    <property type="match status" value="1"/>
</dbReference>
<dbReference type="InterPro" id="IPR036880">
    <property type="entry name" value="Kunitz_BPTI_sf"/>
</dbReference>
<dbReference type="GO" id="GO:0004867">
    <property type="term" value="F:serine-type endopeptidase inhibitor activity"/>
    <property type="evidence" value="ECO:0007669"/>
    <property type="project" value="InterPro"/>
</dbReference>
<feature type="chain" id="PRO_5004241902" evidence="1">
    <location>
        <begin position="20"/>
        <end position="91"/>
    </location>
</feature>
<organism evidence="3">
    <name type="scientific">Ixodes scapularis</name>
    <name type="common">Black-legged tick</name>
    <name type="synonym">Deer tick</name>
    <dbReference type="NCBI Taxonomy" id="6945"/>
    <lineage>
        <taxon>Eukaryota</taxon>
        <taxon>Metazoa</taxon>
        <taxon>Ecdysozoa</taxon>
        <taxon>Arthropoda</taxon>
        <taxon>Chelicerata</taxon>
        <taxon>Arachnida</taxon>
        <taxon>Acari</taxon>
        <taxon>Parasitiformes</taxon>
        <taxon>Ixodida</taxon>
        <taxon>Ixodoidea</taxon>
        <taxon>Ixodidae</taxon>
        <taxon>Ixodinae</taxon>
        <taxon>Ixodes</taxon>
    </lineage>
</organism>
<evidence type="ECO:0000259" key="2">
    <source>
        <dbReference type="Pfam" id="PF00014"/>
    </source>
</evidence>